<keyword evidence="4" id="KW-0804">Transcription</keyword>
<sequence length="1200" mass="134931">MPSLLQNDDAYKDLSSDDDDDDGFDDDIEALRRACTLAGTNLSDLNIENGENNTRYPSAEVDRESSGGEGDEDEDDFKLFRNIKNRFLMGTDLGEPFYLKPICAIPFDLDDEEDDFETLCAVRKRFVAYDNSDISERRLENVADKSEGVDASSAVSELVTSDDSIIGRRACKVFPDTEESLNSTLISDSMEIQPSGYIEQQTLLDACKFSSLGLKDSSNFPKSAQVFVDAIKKNRSCQKFLRSKLAQIEARIEENKKLKERVKILRDFQASCKKITGRALAQRKDPRIQLISTPRISNSRDSKVNDKKVSAMHTGPLENSHVANYRMALTNFPLHLSRKKWTEAERENLRKGIRQQFQEMVLQFSVDEFSGLEGSPGNVNDLDAILASIREMEITPERIREFLPKVNWDQLASLYVVGRTGAECEAQWLNSEDPLINHNKWTAEEDKKLLFIVQEKGMTNWFNIAVSLGTNRTPFQCLARFQRSLNAHIIRKEWTEEEDAQLHNAVGIYGEHDWQSVASTLEGRTGTQCSNRWKKSIHPDKGRKGRWTLDERKRLKVAVMLFGPKNWNKIARFVPERTATQCRERWVNSEDPSLNMDQWTEEEDTRLKAAIEEYGYCWAKIAKCLPPRTDSQCRRRWKVLLPHEVPLLQAARKTQKVAIIGNFVDRESERPALGPHDFVPSSMITSVSGSEKTSQSRKRKRKTREGGVSGKETNAAASNMQDPGVTNGIEVEKWIKSSSEKNCLMKPSQDVIGDEGGDIRKKRKLPKLHLKRNMLFETYGNRHPECLELGMTNVDGLKTSGRESGTPSEEIRDQEQHSDSNVCTSTGEEERSIAITNVTELDHDHQVSNVLVINDDHGETVGQPDVSSKDVTNLSLKGKALMEIESRVDNGEGVGKSSLDGISLIKARKTPHCMSKSRTELSGQCNYVESIPCQHDGHRKPKLSKSRSKHVLEMNDEDDGMLASFCQNTAKKRRLQVVKNADKKSCNKQVLETNDEDDVTLASFCQSISKKKRLQVVKNLDQTSPPLYMGSDSVSKRVDQHNDHNKRSSLVKDGEVQTHCSGGLAENVLSDEPNMVDMANCWTDAPQEPMRQPIDHDDDLETSDITLASLLHDKQQKRGQVFTRSGGQPNNLPRVKKRSRSLAKGVKQCCNGRSSKTLSCCEIQSSGTSSMPTNPCHLVMESVSTSVGVHEDTEVLPPGL</sequence>
<dbReference type="Gene3D" id="1.10.10.60">
    <property type="entry name" value="Homeodomain-like"/>
    <property type="match status" value="4"/>
</dbReference>
<dbReference type="InterPro" id="IPR017930">
    <property type="entry name" value="Myb_dom"/>
</dbReference>
<dbReference type="EMBL" id="CM004400">
    <property type="protein sequence ID" value="OAY32134.1"/>
    <property type="molecule type" value="Genomic_DNA"/>
</dbReference>
<dbReference type="PROSITE" id="PS50090">
    <property type="entry name" value="MYB_LIKE"/>
    <property type="match status" value="4"/>
</dbReference>
<feature type="domain" description="Myb-like" evidence="7">
    <location>
        <begin position="433"/>
        <end position="485"/>
    </location>
</feature>
<evidence type="ECO:0000259" key="7">
    <source>
        <dbReference type="PROSITE" id="PS50090"/>
    </source>
</evidence>
<dbReference type="GO" id="GO:0042796">
    <property type="term" value="P:snRNA transcription by RNA polymerase III"/>
    <property type="evidence" value="ECO:0000318"/>
    <property type="project" value="GO_Central"/>
</dbReference>
<dbReference type="GO" id="GO:0001006">
    <property type="term" value="F:RNA polymerase III type 3 promoter sequence-specific DNA binding"/>
    <property type="evidence" value="ECO:0000318"/>
    <property type="project" value="GO_Central"/>
</dbReference>
<keyword evidence="3" id="KW-0238">DNA-binding</keyword>
<feature type="compositionally biased region" description="Polar residues" evidence="6">
    <location>
        <begin position="44"/>
        <end position="56"/>
    </location>
</feature>
<comment type="subcellular location">
    <subcellularLocation>
        <location evidence="1">Nucleus</location>
    </subcellularLocation>
</comment>
<feature type="domain" description="HTH myb-type" evidence="9">
    <location>
        <begin position="486"/>
        <end position="541"/>
    </location>
</feature>
<dbReference type="InterPro" id="IPR017884">
    <property type="entry name" value="SANT_dom"/>
</dbReference>
<accession>A0A251JEA7</accession>
<evidence type="ECO:0000259" key="8">
    <source>
        <dbReference type="PROSITE" id="PS51293"/>
    </source>
</evidence>
<feature type="compositionally biased region" description="Basic and acidic residues" evidence="6">
    <location>
        <begin position="1034"/>
        <end position="1046"/>
    </location>
</feature>
<dbReference type="SUPFAM" id="SSF46689">
    <property type="entry name" value="Homeodomain-like"/>
    <property type="match status" value="3"/>
</dbReference>
<reference evidence="10 11" key="1">
    <citation type="submission" date="2016-02" db="EMBL/GenBank/DDBJ databases">
        <title>WGS assembly of Manihot esculenta.</title>
        <authorList>
            <person name="Bredeson J.V."/>
            <person name="Prochnik S.E."/>
            <person name="Lyons J.B."/>
            <person name="Schmutz J."/>
            <person name="Grimwood J."/>
            <person name="Vrebalov J."/>
            <person name="Bart R.S."/>
            <person name="Amuge T."/>
            <person name="Ferguson M.E."/>
            <person name="Green R."/>
            <person name="Putnam N."/>
            <person name="Stites J."/>
            <person name="Rounsley S."/>
            <person name="Rokhsar D.S."/>
        </authorList>
    </citation>
    <scope>NUCLEOTIDE SEQUENCE [LARGE SCALE GENOMIC DNA]</scope>
    <source>
        <strain evidence="11">cv. AM560-2</strain>
        <tissue evidence="10">Leaf</tissue>
    </source>
</reference>
<dbReference type="PROSITE" id="PS51294">
    <property type="entry name" value="HTH_MYB"/>
    <property type="match status" value="4"/>
</dbReference>
<protein>
    <submittedName>
        <fullName evidence="10">Uncharacterized protein</fullName>
    </submittedName>
</protein>
<keyword evidence="5" id="KW-0539">Nucleus</keyword>
<dbReference type="SMR" id="A0A251JEA7"/>
<dbReference type="STRING" id="3983.A0A251JEA7"/>
<feature type="region of interest" description="Disordered" evidence="6">
    <location>
        <begin position="1"/>
        <end position="25"/>
    </location>
</feature>
<keyword evidence="11" id="KW-1185">Reference proteome</keyword>
<feature type="region of interest" description="Disordered" evidence="6">
    <location>
        <begin position="670"/>
        <end position="726"/>
    </location>
</feature>
<evidence type="ECO:0000313" key="11">
    <source>
        <dbReference type="Proteomes" id="UP000091857"/>
    </source>
</evidence>
<feature type="domain" description="HTH myb-type" evidence="9">
    <location>
        <begin position="591"/>
        <end position="645"/>
    </location>
</feature>
<dbReference type="InterPro" id="IPR009057">
    <property type="entry name" value="Homeodomain-like_sf"/>
</dbReference>
<feature type="compositionally biased region" description="Acidic residues" evidence="6">
    <location>
        <begin position="16"/>
        <end position="25"/>
    </location>
</feature>
<evidence type="ECO:0000256" key="4">
    <source>
        <dbReference type="ARBA" id="ARBA00023163"/>
    </source>
</evidence>
<dbReference type="PANTHER" id="PTHR46621:SF1">
    <property type="entry name" value="SNRNA-ACTIVATING PROTEIN COMPLEX SUBUNIT 4"/>
    <property type="match status" value="1"/>
</dbReference>
<feature type="domain" description="HTH myb-type" evidence="9">
    <location>
        <begin position="543"/>
        <end position="586"/>
    </location>
</feature>
<dbReference type="PANTHER" id="PTHR46621">
    <property type="entry name" value="SNRNA-ACTIVATING PROTEIN COMPLEX SUBUNIT 4"/>
    <property type="match status" value="1"/>
</dbReference>
<feature type="domain" description="Myb-like" evidence="7">
    <location>
        <begin position="543"/>
        <end position="590"/>
    </location>
</feature>
<feature type="domain" description="Myb-like" evidence="7">
    <location>
        <begin position="486"/>
        <end position="537"/>
    </location>
</feature>
<dbReference type="InterPro" id="IPR051575">
    <property type="entry name" value="Myb-like_DNA-bd"/>
</dbReference>
<dbReference type="Pfam" id="PF00249">
    <property type="entry name" value="Myb_DNA-binding"/>
    <property type="match status" value="2"/>
</dbReference>
<dbReference type="OMA" id="VASVPCQ"/>
<feature type="region of interest" description="Disordered" evidence="6">
    <location>
        <begin position="797"/>
        <end position="829"/>
    </location>
</feature>
<feature type="domain" description="Myb-like" evidence="7">
    <location>
        <begin position="591"/>
        <end position="641"/>
    </location>
</feature>
<dbReference type="GO" id="GO:0042795">
    <property type="term" value="P:snRNA transcription by RNA polymerase II"/>
    <property type="evidence" value="ECO:0000318"/>
    <property type="project" value="GO_Central"/>
</dbReference>
<feature type="region of interest" description="Disordered" evidence="6">
    <location>
        <begin position="44"/>
        <end position="75"/>
    </location>
</feature>
<keyword evidence="2" id="KW-0805">Transcription regulation</keyword>
<dbReference type="Pfam" id="PF13921">
    <property type="entry name" value="Myb_DNA-bind_6"/>
    <property type="match status" value="1"/>
</dbReference>
<feature type="domain" description="HTH myb-type" evidence="9">
    <location>
        <begin position="433"/>
        <end position="485"/>
    </location>
</feature>
<dbReference type="EMBL" id="CM004400">
    <property type="protein sequence ID" value="OAY32133.1"/>
    <property type="molecule type" value="Genomic_DNA"/>
</dbReference>
<dbReference type="Gramene" id="Manes.14G168800.4.v8.1">
    <property type="protein sequence ID" value="Manes.14G168800.4.v8.1.CDS"/>
    <property type="gene ID" value="Manes.14G168800.v8.1"/>
</dbReference>
<feature type="compositionally biased region" description="Polar residues" evidence="6">
    <location>
        <begin position="682"/>
        <end position="691"/>
    </location>
</feature>
<evidence type="ECO:0000256" key="5">
    <source>
        <dbReference type="ARBA" id="ARBA00023242"/>
    </source>
</evidence>
<feature type="compositionally biased region" description="Basic and acidic residues" evidence="6">
    <location>
        <begin position="809"/>
        <end position="818"/>
    </location>
</feature>
<dbReference type="SMART" id="SM00717">
    <property type="entry name" value="SANT"/>
    <property type="match status" value="5"/>
</dbReference>
<dbReference type="GO" id="GO:0019185">
    <property type="term" value="C:snRNA-activating protein complex"/>
    <property type="evidence" value="ECO:0000318"/>
    <property type="project" value="GO_Central"/>
</dbReference>
<dbReference type="CDD" id="cd00167">
    <property type="entry name" value="SANT"/>
    <property type="match status" value="4"/>
</dbReference>
<evidence type="ECO:0000259" key="9">
    <source>
        <dbReference type="PROSITE" id="PS51294"/>
    </source>
</evidence>
<evidence type="ECO:0000256" key="3">
    <source>
        <dbReference type="ARBA" id="ARBA00023125"/>
    </source>
</evidence>
<dbReference type="Gramene" id="Manes.14G168800.5.v8.1">
    <property type="protein sequence ID" value="Manes.14G168800.5.v8.1.CDS"/>
    <property type="gene ID" value="Manes.14G168800.v8.1"/>
</dbReference>
<dbReference type="OrthoDB" id="2143914at2759"/>
<dbReference type="PROSITE" id="PS51293">
    <property type="entry name" value="SANT"/>
    <property type="match status" value="1"/>
</dbReference>
<proteinExistence type="predicted"/>
<dbReference type="Proteomes" id="UP000091857">
    <property type="component" value="Chromosome 14"/>
</dbReference>
<evidence type="ECO:0000256" key="1">
    <source>
        <dbReference type="ARBA" id="ARBA00004123"/>
    </source>
</evidence>
<feature type="region of interest" description="Disordered" evidence="6">
    <location>
        <begin position="1027"/>
        <end position="1046"/>
    </location>
</feature>
<name>A0A251JEA7_MANES</name>
<dbReference type="InterPro" id="IPR001005">
    <property type="entry name" value="SANT/Myb"/>
</dbReference>
<feature type="domain" description="SANT" evidence="8">
    <location>
        <begin position="542"/>
        <end position="590"/>
    </location>
</feature>
<feature type="compositionally biased region" description="Polar residues" evidence="6">
    <location>
        <begin position="1122"/>
        <end position="1131"/>
    </location>
</feature>
<dbReference type="GO" id="GO:0005634">
    <property type="term" value="C:nucleus"/>
    <property type="evidence" value="ECO:0007669"/>
    <property type="project" value="UniProtKB-SubCell"/>
</dbReference>
<dbReference type="AlphaFoldDB" id="A0A251JEA7"/>
<feature type="compositionally biased region" description="Polar residues" evidence="6">
    <location>
        <begin position="711"/>
        <end position="721"/>
    </location>
</feature>
<evidence type="ECO:0000313" key="10">
    <source>
        <dbReference type="EMBL" id="OAY32133.1"/>
    </source>
</evidence>
<evidence type="ECO:0000256" key="6">
    <source>
        <dbReference type="SAM" id="MobiDB-lite"/>
    </source>
</evidence>
<evidence type="ECO:0000256" key="2">
    <source>
        <dbReference type="ARBA" id="ARBA00023015"/>
    </source>
</evidence>
<feature type="region of interest" description="Disordered" evidence="6">
    <location>
        <begin position="1115"/>
        <end position="1139"/>
    </location>
</feature>
<organism evidence="10 11">
    <name type="scientific">Manihot esculenta</name>
    <name type="common">Cassava</name>
    <name type="synonym">Jatropha manihot</name>
    <dbReference type="NCBI Taxonomy" id="3983"/>
    <lineage>
        <taxon>Eukaryota</taxon>
        <taxon>Viridiplantae</taxon>
        <taxon>Streptophyta</taxon>
        <taxon>Embryophyta</taxon>
        <taxon>Tracheophyta</taxon>
        <taxon>Spermatophyta</taxon>
        <taxon>Magnoliopsida</taxon>
        <taxon>eudicotyledons</taxon>
        <taxon>Gunneridae</taxon>
        <taxon>Pentapetalae</taxon>
        <taxon>rosids</taxon>
        <taxon>fabids</taxon>
        <taxon>Malpighiales</taxon>
        <taxon>Euphorbiaceae</taxon>
        <taxon>Crotonoideae</taxon>
        <taxon>Manihoteae</taxon>
        <taxon>Manihot</taxon>
    </lineage>
</organism>
<gene>
    <name evidence="10" type="ORF">MANES_14G168800</name>
</gene>